<keyword evidence="3 8" id="KW-0812">Transmembrane</keyword>
<gene>
    <name evidence="9" type="ORF">ALC62_05446</name>
</gene>
<dbReference type="InterPro" id="IPR013604">
    <property type="entry name" value="7TM_chemorcpt"/>
</dbReference>
<evidence type="ECO:0000256" key="3">
    <source>
        <dbReference type="ARBA" id="ARBA00022692"/>
    </source>
</evidence>
<keyword evidence="5 8" id="KW-0472">Membrane</keyword>
<organism evidence="9 10">
    <name type="scientific">Cyphomyrmex costatus</name>
    <dbReference type="NCBI Taxonomy" id="456900"/>
    <lineage>
        <taxon>Eukaryota</taxon>
        <taxon>Metazoa</taxon>
        <taxon>Ecdysozoa</taxon>
        <taxon>Arthropoda</taxon>
        <taxon>Hexapoda</taxon>
        <taxon>Insecta</taxon>
        <taxon>Pterygota</taxon>
        <taxon>Neoptera</taxon>
        <taxon>Endopterygota</taxon>
        <taxon>Hymenoptera</taxon>
        <taxon>Apocrita</taxon>
        <taxon>Aculeata</taxon>
        <taxon>Formicoidea</taxon>
        <taxon>Formicidae</taxon>
        <taxon>Myrmicinae</taxon>
        <taxon>Cyphomyrmex</taxon>
    </lineage>
</organism>
<dbReference type="GO" id="GO:0043025">
    <property type="term" value="C:neuronal cell body"/>
    <property type="evidence" value="ECO:0007669"/>
    <property type="project" value="TreeGrafter"/>
</dbReference>
<comment type="subcellular location">
    <subcellularLocation>
        <location evidence="1 8">Cell membrane</location>
        <topology evidence="1 8">Multi-pass membrane protein</topology>
    </subcellularLocation>
</comment>
<dbReference type="Proteomes" id="UP000078542">
    <property type="component" value="Unassembled WGS sequence"/>
</dbReference>
<evidence type="ECO:0000256" key="4">
    <source>
        <dbReference type="ARBA" id="ARBA00022989"/>
    </source>
</evidence>
<proteinExistence type="inferred from homology"/>
<dbReference type="Pfam" id="PF08395">
    <property type="entry name" value="7tm_7"/>
    <property type="match status" value="1"/>
</dbReference>
<comment type="function">
    <text evidence="8">Gustatory receptor which mediates acceptance or avoidance behavior, depending on its substrates.</text>
</comment>
<dbReference type="GO" id="GO:0008049">
    <property type="term" value="P:male courtship behavior"/>
    <property type="evidence" value="ECO:0007669"/>
    <property type="project" value="TreeGrafter"/>
</dbReference>
<feature type="transmembrane region" description="Helical" evidence="8">
    <location>
        <begin position="44"/>
        <end position="64"/>
    </location>
</feature>
<evidence type="ECO:0000256" key="2">
    <source>
        <dbReference type="ARBA" id="ARBA00022475"/>
    </source>
</evidence>
<dbReference type="GO" id="GO:0030425">
    <property type="term" value="C:dendrite"/>
    <property type="evidence" value="ECO:0007669"/>
    <property type="project" value="TreeGrafter"/>
</dbReference>
<reference evidence="9 10" key="1">
    <citation type="submission" date="2016-03" db="EMBL/GenBank/DDBJ databases">
        <title>Cyphomyrmex costatus WGS genome.</title>
        <authorList>
            <person name="Nygaard S."/>
            <person name="Hu H."/>
            <person name="Boomsma J."/>
            <person name="Zhang G."/>
        </authorList>
    </citation>
    <scope>NUCLEOTIDE SEQUENCE [LARGE SCALE GENOMIC DNA]</scope>
    <source>
        <strain evidence="9">MS0001</strain>
        <tissue evidence="9">Whole body</tissue>
    </source>
</reference>
<keyword evidence="10" id="KW-1185">Reference proteome</keyword>
<evidence type="ECO:0000313" key="10">
    <source>
        <dbReference type="Proteomes" id="UP000078542"/>
    </source>
</evidence>
<dbReference type="AlphaFoldDB" id="A0A195CSY1"/>
<comment type="caution">
    <text evidence="8">Lacks conserved residue(s) required for the propagation of feature annotation.</text>
</comment>
<evidence type="ECO:0000256" key="6">
    <source>
        <dbReference type="ARBA" id="ARBA00023170"/>
    </source>
</evidence>
<protein>
    <recommendedName>
        <fullName evidence="8">Gustatory receptor</fullName>
    </recommendedName>
</protein>
<evidence type="ECO:0000256" key="5">
    <source>
        <dbReference type="ARBA" id="ARBA00023136"/>
    </source>
</evidence>
<comment type="similarity">
    <text evidence="8">Belongs to the insect chemoreceptor superfamily. Gustatory receptor (GR) family.</text>
</comment>
<evidence type="ECO:0000256" key="7">
    <source>
        <dbReference type="ARBA" id="ARBA00023224"/>
    </source>
</evidence>
<dbReference type="PANTHER" id="PTHR21143">
    <property type="entry name" value="INVERTEBRATE GUSTATORY RECEPTOR"/>
    <property type="match status" value="1"/>
</dbReference>
<dbReference type="PANTHER" id="PTHR21143:SF133">
    <property type="entry name" value="GUSTATORY AND PHEROMONE RECEPTOR 32A-RELATED"/>
    <property type="match status" value="1"/>
</dbReference>
<evidence type="ECO:0000256" key="1">
    <source>
        <dbReference type="ARBA" id="ARBA00004651"/>
    </source>
</evidence>
<feature type="transmembrane region" description="Helical" evidence="8">
    <location>
        <begin position="84"/>
        <end position="102"/>
    </location>
</feature>
<dbReference type="GO" id="GO:0050909">
    <property type="term" value="P:sensory perception of taste"/>
    <property type="evidence" value="ECO:0007669"/>
    <property type="project" value="InterPro"/>
</dbReference>
<name>A0A195CSY1_9HYME</name>
<dbReference type="EMBL" id="KQ977305">
    <property type="protein sequence ID" value="KYN03750.1"/>
    <property type="molecule type" value="Genomic_DNA"/>
</dbReference>
<keyword evidence="7 8" id="KW-0807">Transducer</keyword>
<dbReference type="STRING" id="456900.A0A195CSY1"/>
<accession>A0A195CSY1</accession>
<dbReference type="GO" id="GO:0030424">
    <property type="term" value="C:axon"/>
    <property type="evidence" value="ECO:0007669"/>
    <property type="project" value="TreeGrafter"/>
</dbReference>
<feature type="transmembrane region" description="Helical" evidence="8">
    <location>
        <begin position="251"/>
        <end position="273"/>
    </location>
</feature>
<keyword evidence="2 8" id="KW-1003">Cell membrane</keyword>
<sequence length="384" mass="44263">MRKRWWLCSATDFQSLMYPCFICSRILGIFPYKLNASTFEISKLYCILSTVIICVCCVINFVIIDSLIESKLSYGDVVWDVYAVLYHTLTSFIVIVTYSLSVPRMRVLQTILEVSSKLSLKSYQKLSRLIHVKDIFVNILRIVQLALNWCTLREFKGNFLAIVIGVPTIYLALLILQINLLYVNCVCVLKACFKRINDSLIHMQSLIINDTNPRASNVLWHKNQCLKIELKVLKKQHLMISDAVQMLNMTFSMQVLTTIVMSILTITFDLYFYAIRWQNGVFFEVDWRSLDVLLTSLMYDISKITLFVWACETGKNQAQAISTTIHDLLNSTSDEKIKCELQLFSLQVLHRKNTFSMKGFSIDATLLATVSIRLFVVNIKIFVL</sequence>
<dbReference type="GO" id="GO:0007165">
    <property type="term" value="P:signal transduction"/>
    <property type="evidence" value="ECO:0007669"/>
    <property type="project" value="UniProtKB-KW"/>
</dbReference>
<dbReference type="GO" id="GO:0007635">
    <property type="term" value="P:chemosensory behavior"/>
    <property type="evidence" value="ECO:0007669"/>
    <property type="project" value="TreeGrafter"/>
</dbReference>
<evidence type="ECO:0000313" key="9">
    <source>
        <dbReference type="EMBL" id="KYN03750.1"/>
    </source>
</evidence>
<dbReference type="GO" id="GO:0005886">
    <property type="term" value="C:plasma membrane"/>
    <property type="evidence" value="ECO:0007669"/>
    <property type="project" value="UniProtKB-SubCell"/>
</dbReference>
<feature type="transmembrane region" description="Helical" evidence="8">
    <location>
        <begin position="159"/>
        <end position="180"/>
    </location>
</feature>
<keyword evidence="6 8" id="KW-0675">Receptor</keyword>
<evidence type="ECO:0000256" key="8">
    <source>
        <dbReference type="RuleBase" id="RU363108"/>
    </source>
</evidence>
<keyword evidence="4 8" id="KW-1133">Transmembrane helix</keyword>